<feature type="compositionally biased region" description="Polar residues" evidence="4">
    <location>
        <begin position="27"/>
        <end position="37"/>
    </location>
</feature>
<dbReference type="Proteomes" id="UP001321760">
    <property type="component" value="Unassembled WGS sequence"/>
</dbReference>
<evidence type="ECO:0000313" key="6">
    <source>
        <dbReference type="EMBL" id="KAK4449402.1"/>
    </source>
</evidence>
<dbReference type="PANTHER" id="PTHR45789">
    <property type="entry name" value="FI18025P1"/>
    <property type="match status" value="1"/>
</dbReference>
<dbReference type="GO" id="GO:0000978">
    <property type="term" value="F:RNA polymerase II cis-regulatory region sequence-specific DNA binding"/>
    <property type="evidence" value="ECO:0007669"/>
    <property type="project" value="TreeGrafter"/>
</dbReference>
<organism evidence="6 7">
    <name type="scientific">Podospora aff. communis PSN243</name>
    <dbReference type="NCBI Taxonomy" id="3040156"/>
    <lineage>
        <taxon>Eukaryota</taxon>
        <taxon>Fungi</taxon>
        <taxon>Dikarya</taxon>
        <taxon>Ascomycota</taxon>
        <taxon>Pezizomycotina</taxon>
        <taxon>Sordariomycetes</taxon>
        <taxon>Sordariomycetidae</taxon>
        <taxon>Sordariales</taxon>
        <taxon>Podosporaceae</taxon>
        <taxon>Podospora</taxon>
    </lineage>
</organism>
<feature type="region of interest" description="Disordered" evidence="4">
    <location>
        <begin position="277"/>
        <end position="339"/>
    </location>
</feature>
<comment type="caution">
    <text evidence="6">The sequence shown here is derived from an EMBL/GenBank/DDBJ whole genome shotgun (WGS) entry which is preliminary data.</text>
</comment>
<dbReference type="InterPro" id="IPR036910">
    <property type="entry name" value="HMG_box_dom_sf"/>
</dbReference>
<dbReference type="SUPFAM" id="SSF47095">
    <property type="entry name" value="HMG-box"/>
    <property type="match status" value="1"/>
</dbReference>
<evidence type="ECO:0000313" key="7">
    <source>
        <dbReference type="Proteomes" id="UP001321760"/>
    </source>
</evidence>
<dbReference type="PANTHER" id="PTHR45789:SF2">
    <property type="entry name" value="FI18025P1"/>
    <property type="match status" value="1"/>
</dbReference>
<dbReference type="PROSITE" id="PS50118">
    <property type="entry name" value="HMG_BOX_2"/>
    <property type="match status" value="1"/>
</dbReference>
<keyword evidence="2 3" id="KW-0539">Nucleus</keyword>
<evidence type="ECO:0000256" key="1">
    <source>
        <dbReference type="ARBA" id="ARBA00023125"/>
    </source>
</evidence>
<reference evidence="6" key="2">
    <citation type="submission" date="2023-05" db="EMBL/GenBank/DDBJ databases">
        <authorList>
            <consortium name="Lawrence Berkeley National Laboratory"/>
            <person name="Steindorff A."/>
            <person name="Hensen N."/>
            <person name="Bonometti L."/>
            <person name="Westerberg I."/>
            <person name="Brannstrom I.O."/>
            <person name="Guillou S."/>
            <person name="Cros-Aarteil S."/>
            <person name="Calhoun S."/>
            <person name="Haridas S."/>
            <person name="Kuo A."/>
            <person name="Mondo S."/>
            <person name="Pangilinan J."/>
            <person name="Riley R."/>
            <person name="Labutti K."/>
            <person name="Andreopoulos B."/>
            <person name="Lipzen A."/>
            <person name="Chen C."/>
            <person name="Yanf M."/>
            <person name="Daum C."/>
            <person name="Ng V."/>
            <person name="Clum A."/>
            <person name="Ohm R."/>
            <person name="Martin F."/>
            <person name="Silar P."/>
            <person name="Natvig D."/>
            <person name="Lalanne C."/>
            <person name="Gautier V."/>
            <person name="Ament-Velasquez S.L."/>
            <person name="Kruys A."/>
            <person name="Hutchinson M.I."/>
            <person name="Powell A.J."/>
            <person name="Barry K."/>
            <person name="Miller A.N."/>
            <person name="Grigoriev I.V."/>
            <person name="Debuchy R."/>
            <person name="Gladieux P."/>
            <person name="Thoren M.H."/>
            <person name="Johannesson H."/>
        </authorList>
    </citation>
    <scope>NUCLEOTIDE SEQUENCE</scope>
    <source>
        <strain evidence="6">PSN243</strain>
    </source>
</reference>
<feature type="region of interest" description="Disordered" evidence="4">
    <location>
        <begin position="1"/>
        <end position="174"/>
    </location>
</feature>
<dbReference type="Gene3D" id="1.10.30.10">
    <property type="entry name" value="High mobility group box domain"/>
    <property type="match status" value="1"/>
</dbReference>
<sequence>MEHSAPPSPAPSKSESMVQDLHALLHHNTSGSYSQESLAMGHAQAHAQSQPTSRYGTPVPQSFQSQGYDNTAFPYQQRGGGGPLQQGYHASLYAQESSPYGPIPDAPQPYSTPATSPPTPSRASDVLDTRTGASLQKGAVSRALGPKSTKIEKSTPPKKKKDRTKAAKNLPTLERPMSELTKESQIPVADIETYVNRSTEIRRAEIESGKNPGRVKRPMNAFMLYRKAYQQRAKEWASQHNHQVVSRVCGMSWPLEPETIRSQFKQWADLERDNHQKAHPDYKFTPSKPQKQKFGSAKFDESEESDLEGYQWNTPRDSRGRSATKTPNYDPDGDYIPPRSLYSQYHQQYRGQQSLAPPTNRSAYEFSNPGKPMPAPYDHRELSSMYYETQIHNQRNAHGNLTEDLIMRKTPSPTFAYQQHLGLSQYSPSQYHNQTPPPAAESLRLPQSSRFDDSQLLQMHHQPVRHTVHQQAHRHYEQPIDPTLPSYDTGNMAAYYDNPAPGTNHAWQQGHHGQHAIGEDGEGGQFTDAFNMGIQASGLSETLSIEPSMSIEQRAQFLQHAGDWHIEDVGDEHGWGDLGKAEAS</sequence>
<feature type="compositionally biased region" description="Polar residues" evidence="4">
    <location>
        <begin position="46"/>
        <end position="69"/>
    </location>
</feature>
<evidence type="ECO:0000256" key="3">
    <source>
        <dbReference type="PROSITE-ProRule" id="PRU00267"/>
    </source>
</evidence>
<dbReference type="CDD" id="cd01389">
    <property type="entry name" value="HMG-box_ROX1-like"/>
    <property type="match status" value="1"/>
</dbReference>
<keyword evidence="1 3" id="KW-0238">DNA-binding</keyword>
<name>A0AAV9GMJ2_9PEZI</name>
<dbReference type="GO" id="GO:0005634">
    <property type="term" value="C:nucleus"/>
    <property type="evidence" value="ECO:0007669"/>
    <property type="project" value="UniProtKB-UniRule"/>
</dbReference>
<feature type="DNA-binding region" description="HMG box" evidence="3">
    <location>
        <begin position="215"/>
        <end position="283"/>
    </location>
</feature>
<evidence type="ECO:0000256" key="4">
    <source>
        <dbReference type="SAM" id="MobiDB-lite"/>
    </source>
</evidence>
<dbReference type="InterPro" id="IPR051356">
    <property type="entry name" value="SOX/SOX-like_TF"/>
</dbReference>
<proteinExistence type="predicted"/>
<feature type="compositionally biased region" description="Pro residues" evidence="4">
    <location>
        <begin position="1"/>
        <end position="10"/>
    </location>
</feature>
<feature type="domain" description="HMG box" evidence="5">
    <location>
        <begin position="215"/>
        <end position="283"/>
    </location>
</feature>
<dbReference type="GO" id="GO:0000981">
    <property type="term" value="F:DNA-binding transcription factor activity, RNA polymerase II-specific"/>
    <property type="evidence" value="ECO:0007669"/>
    <property type="project" value="TreeGrafter"/>
</dbReference>
<evidence type="ECO:0000259" key="5">
    <source>
        <dbReference type="PROSITE" id="PS50118"/>
    </source>
</evidence>
<dbReference type="SMART" id="SM00398">
    <property type="entry name" value="HMG"/>
    <property type="match status" value="1"/>
</dbReference>
<protein>
    <recommendedName>
        <fullName evidence="5">HMG box domain-containing protein</fullName>
    </recommendedName>
</protein>
<dbReference type="InterPro" id="IPR009071">
    <property type="entry name" value="HMG_box_dom"/>
</dbReference>
<accession>A0AAV9GMJ2</accession>
<reference evidence="6" key="1">
    <citation type="journal article" date="2023" name="Mol. Phylogenet. Evol.">
        <title>Genome-scale phylogeny and comparative genomics of the fungal order Sordariales.</title>
        <authorList>
            <person name="Hensen N."/>
            <person name="Bonometti L."/>
            <person name="Westerberg I."/>
            <person name="Brannstrom I.O."/>
            <person name="Guillou S."/>
            <person name="Cros-Aarteil S."/>
            <person name="Calhoun S."/>
            <person name="Haridas S."/>
            <person name="Kuo A."/>
            <person name="Mondo S."/>
            <person name="Pangilinan J."/>
            <person name="Riley R."/>
            <person name="LaButti K."/>
            <person name="Andreopoulos B."/>
            <person name="Lipzen A."/>
            <person name="Chen C."/>
            <person name="Yan M."/>
            <person name="Daum C."/>
            <person name="Ng V."/>
            <person name="Clum A."/>
            <person name="Steindorff A."/>
            <person name="Ohm R.A."/>
            <person name="Martin F."/>
            <person name="Silar P."/>
            <person name="Natvig D.O."/>
            <person name="Lalanne C."/>
            <person name="Gautier V."/>
            <person name="Ament-Velasquez S.L."/>
            <person name="Kruys A."/>
            <person name="Hutchinson M.I."/>
            <person name="Powell A.J."/>
            <person name="Barry K."/>
            <person name="Miller A.N."/>
            <person name="Grigoriev I.V."/>
            <person name="Debuchy R."/>
            <person name="Gladieux P."/>
            <person name="Hiltunen Thoren M."/>
            <person name="Johannesson H."/>
        </authorList>
    </citation>
    <scope>NUCLEOTIDE SEQUENCE</scope>
    <source>
        <strain evidence="6">PSN243</strain>
    </source>
</reference>
<feature type="compositionally biased region" description="Polar residues" evidence="4">
    <location>
        <begin position="311"/>
        <end position="327"/>
    </location>
</feature>
<dbReference type="Pfam" id="PF00505">
    <property type="entry name" value="HMG_box"/>
    <property type="match status" value="1"/>
</dbReference>
<evidence type="ECO:0000256" key="2">
    <source>
        <dbReference type="ARBA" id="ARBA00023242"/>
    </source>
</evidence>
<dbReference type="AlphaFoldDB" id="A0AAV9GMJ2"/>
<keyword evidence="7" id="KW-1185">Reference proteome</keyword>
<gene>
    <name evidence="6" type="ORF">QBC34DRAFT_89550</name>
</gene>
<dbReference type="EMBL" id="MU865937">
    <property type="protein sequence ID" value="KAK4449402.1"/>
    <property type="molecule type" value="Genomic_DNA"/>
</dbReference>